<dbReference type="OrthoDB" id="3437960at2759"/>
<proteinExistence type="predicted"/>
<evidence type="ECO:0000313" key="2">
    <source>
        <dbReference type="Proteomes" id="UP000192247"/>
    </source>
</evidence>
<dbReference type="InParanoid" id="A0A1V9XLA4"/>
<gene>
    <name evidence="1" type="ORF">BIW11_03458</name>
</gene>
<dbReference type="EMBL" id="MNPL01008555">
    <property type="protein sequence ID" value="OQR74173.1"/>
    <property type="molecule type" value="Genomic_DNA"/>
</dbReference>
<protein>
    <submittedName>
        <fullName evidence="1">Zinc finger protein-like</fullName>
    </submittedName>
</protein>
<dbReference type="Proteomes" id="UP000192247">
    <property type="component" value="Unassembled WGS sequence"/>
</dbReference>
<name>A0A1V9XLA4_9ACAR</name>
<evidence type="ECO:0000313" key="1">
    <source>
        <dbReference type="EMBL" id="OQR74173.1"/>
    </source>
</evidence>
<dbReference type="AlphaFoldDB" id="A0A1V9XLA4"/>
<reference evidence="1 2" key="1">
    <citation type="journal article" date="2017" name="Gigascience">
        <title>Draft genome of the honey bee ectoparasitic mite, Tropilaelaps mercedesae, is shaped by the parasitic life history.</title>
        <authorList>
            <person name="Dong X."/>
            <person name="Armstrong S.D."/>
            <person name="Xia D."/>
            <person name="Makepeace B.L."/>
            <person name="Darby A.C."/>
            <person name="Kadowaki T."/>
        </authorList>
    </citation>
    <scope>NUCLEOTIDE SEQUENCE [LARGE SCALE GENOMIC DNA]</scope>
    <source>
        <strain evidence="1">Wuxi-XJTLU</strain>
    </source>
</reference>
<keyword evidence="2" id="KW-1185">Reference proteome</keyword>
<comment type="caution">
    <text evidence="1">The sequence shown here is derived from an EMBL/GenBank/DDBJ whole genome shotgun (WGS) entry which is preliminary data.</text>
</comment>
<organism evidence="1 2">
    <name type="scientific">Tropilaelaps mercedesae</name>
    <dbReference type="NCBI Taxonomy" id="418985"/>
    <lineage>
        <taxon>Eukaryota</taxon>
        <taxon>Metazoa</taxon>
        <taxon>Ecdysozoa</taxon>
        <taxon>Arthropoda</taxon>
        <taxon>Chelicerata</taxon>
        <taxon>Arachnida</taxon>
        <taxon>Acari</taxon>
        <taxon>Parasitiformes</taxon>
        <taxon>Mesostigmata</taxon>
        <taxon>Gamasina</taxon>
        <taxon>Dermanyssoidea</taxon>
        <taxon>Laelapidae</taxon>
        <taxon>Tropilaelaps</taxon>
    </lineage>
</organism>
<accession>A0A1V9XLA4</accession>
<sequence length="115" mass="13062">MPYRSELHLPGSSQLSLLARQQQCQYIYARQLVPGWTGRLINRTTAVLYSVLFIRGDSELILGPSSRNEAVLAVRTSQRLERATKLQPFQGTLRTDKIDISDTINDDDVSRTVRE</sequence>